<reference evidence="2 3" key="1">
    <citation type="submission" date="2018-04" db="EMBL/GenBank/DDBJ databases">
        <title>Complete genome uncultured novel isolate.</title>
        <authorList>
            <person name="Merlino G."/>
        </authorList>
    </citation>
    <scope>NUCLEOTIDE SEQUENCE [LARGE SCALE GENOMIC DNA]</scope>
    <source>
        <strain evidence="3">R1DC9</strain>
    </source>
</reference>
<proteinExistence type="predicted"/>
<sequence length="197" mass="22229">MKIVKKTTRKVLLGGVLFLIPLTVIIIILGKTVGLITPLAKWFTSITGIDSMFGAAIAATISLILVIFIISYVAGYLIKIGLLKSWGSGTESFLLRVFPFLQIIKFRFISEDDTIKEPWQAILLREDNFYRIAFITDDSDQNYYSVFVPDAPRMDAGELRFFKKKGFELHPISMKNALDGLSTYGKKMPDIKITHDK</sequence>
<gene>
    <name evidence="2" type="ORF">DCC35_05325</name>
</gene>
<evidence type="ECO:0000313" key="2">
    <source>
        <dbReference type="EMBL" id="QCK14205.1"/>
    </source>
</evidence>
<evidence type="ECO:0000256" key="1">
    <source>
        <dbReference type="SAM" id="Phobius"/>
    </source>
</evidence>
<dbReference type="OrthoDB" id="6399850at2"/>
<dbReference type="RefSeq" id="WP_137089798.1">
    <property type="nucleotide sequence ID" value="NZ_CP028923.1"/>
</dbReference>
<organism evidence="2 3">
    <name type="scientific">Mangrovivirga cuniculi</name>
    <dbReference type="NCBI Taxonomy" id="2715131"/>
    <lineage>
        <taxon>Bacteria</taxon>
        <taxon>Pseudomonadati</taxon>
        <taxon>Bacteroidota</taxon>
        <taxon>Cytophagia</taxon>
        <taxon>Cytophagales</taxon>
        <taxon>Mangrovivirgaceae</taxon>
        <taxon>Mangrovivirga</taxon>
    </lineage>
</organism>
<keyword evidence="1" id="KW-0472">Membrane</keyword>
<evidence type="ECO:0008006" key="4">
    <source>
        <dbReference type="Google" id="ProtNLM"/>
    </source>
</evidence>
<keyword evidence="3" id="KW-1185">Reference proteome</keyword>
<name>A0A4D7JTG2_9BACT</name>
<feature type="transmembrane region" description="Helical" evidence="1">
    <location>
        <begin position="12"/>
        <end position="33"/>
    </location>
</feature>
<protein>
    <recommendedName>
        <fullName evidence="4">DUF502 domain-containing protein</fullName>
    </recommendedName>
</protein>
<feature type="transmembrane region" description="Helical" evidence="1">
    <location>
        <begin position="53"/>
        <end position="78"/>
    </location>
</feature>
<evidence type="ECO:0000313" key="3">
    <source>
        <dbReference type="Proteomes" id="UP000298616"/>
    </source>
</evidence>
<keyword evidence="1" id="KW-0812">Transmembrane</keyword>
<dbReference type="KEGG" id="fpf:DCC35_05325"/>
<keyword evidence="1" id="KW-1133">Transmembrane helix</keyword>
<dbReference type="EMBL" id="CP028923">
    <property type="protein sequence ID" value="QCK14205.1"/>
    <property type="molecule type" value="Genomic_DNA"/>
</dbReference>
<dbReference type="Proteomes" id="UP000298616">
    <property type="component" value="Chromosome"/>
</dbReference>
<dbReference type="AlphaFoldDB" id="A0A4D7JTG2"/>
<accession>A0A4D7JTG2</accession>